<comment type="caution">
    <text evidence="1">The sequence shown here is derived from an EMBL/GenBank/DDBJ whole genome shotgun (WGS) entry which is preliminary data.</text>
</comment>
<dbReference type="Proteomes" id="UP001209878">
    <property type="component" value="Unassembled WGS sequence"/>
</dbReference>
<name>A0AAD9PFK5_RIDPI</name>
<reference evidence="1" key="1">
    <citation type="journal article" date="2023" name="Mol. Biol. Evol.">
        <title>Third-Generation Sequencing Reveals the Adaptive Role of the Epigenome in Three Deep-Sea Polychaetes.</title>
        <authorList>
            <person name="Perez M."/>
            <person name="Aroh O."/>
            <person name="Sun Y."/>
            <person name="Lan Y."/>
            <person name="Juniper S.K."/>
            <person name="Young C.R."/>
            <person name="Angers B."/>
            <person name="Qian P.Y."/>
        </authorList>
    </citation>
    <scope>NUCLEOTIDE SEQUENCE</scope>
    <source>
        <strain evidence="1">R07B-5</strain>
    </source>
</reference>
<sequence>MHPLNAPAIQPATHRRQVQCPVWPVRLRGSTWVVVAILPALHLPPSWVEHHLTDHAKGRGVAFQLHPSIRNLGIHHAHITCVQDVCSLIYWPLVHWTRPVATLNLEAPSMWMVGSGLVV</sequence>
<gene>
    <name evidence="1" type="ORF">NP493_6g06042</name>
</gene>
<protein>
    <submittedName>
        <fullName evidence="1">Uncharacterized protein</fullName>
    </submittedName>
</protein>
<keyword evidence="2" id="KW-1185">Reference proteome</keyword>
<proteinExistence type="predicted"/>
<dbReference type="AlphaFoldDB" id="A0AAD9PFK5"/>
<dbReference type="EMBL" id="JAODUO010000005">
    <property type="protein sequence ID" value="KAK2193906.1"/>
    <property type="molecule type" value="Genomic_DNA"/>
</dbReference>
<organism evidence="1 2">
    <name type="scientific">Ridgeia piscesae</name>
    <name type="common">Tubeworm</name>
    <dbReference type="NCBI Taxonomy" id="27915"/>
    <lineage>
        <taxon>Eukaryota</taxon>
        <taxon>Metazoa</taxon>
        <taxon>Spiralia</taxon>
        <taxon>Lophotrochozoa</taxon>
        <taxon>Annelida</taxon>
        <taxon>Polychaeta</taxon>
        <taxon>Sedentaria</taxon>
        <taxon>Canalipalpata</taxon>
        <taxon>Sabellida</taxon>
        <taxon>Siboglinidae</taxon>
        <taxon>Ridgeia</taxon>
    </lineage>
</organism>
<accession>A0AAD9PFK5</accession>
<evidence type="ECO:0000313" key="1">
    <source>
        <dbReference type="EMBL" id="KAK2193906.1"/>
    </source>
</evidence>
<evidence type="ECO:0000313" key="2">
    <source>
        <dbReference type="Proteomes" id="UP001209878"/>
    </source>
</evidence>